<dbReference type="Proteomes" id="UP001153331">
    <property type="component" value="Unassembled WGS sequence"/>
</dbReference>
<organism evidence="1 2">
    <name type="scientific">Boeremia exigua</name>
    <dbReference type="NCBI Taxonomy" id="749465"/>
    <lineage>
        <taxon>Eukaryota</taxon>
        <taxon>Fungi</taxon>
        <taxon>Dikarya</taxon>
        <taxon>Ascomycota</taxon>
        <taxon>Pezizomycotina</taxon>
        <taxon>Dothideomycetes</taxon>
        <taxon>Pleosporomycetidae</taxon>
        <taxon>Pleosporales</taxon>
        <taxon>Pleosporineae</taxon>
        <taxon>Didymellaceae</taxon>
        <taxon>Boeremia</taxon>
    </lineage>
</organism>
<reference evidence="1" key="1">
    <citation type="submission" date="2022-11" db="EMBL/GenBank/DDBJ databases">
        <title>Genome Sequence of Boeremia exigua.</title>
        <authorList>
            <person name="Buettner E."/>
        </authorList>
    </citation>
    <scope>NUCLEOTIDE SEQUENCE</scope>
    <source>
        <strain evidence="1">CU02</strain>
    </source>
</reference>
<protein>
    <submittedName>
        <fullName evidence="1">Uncharacterized protein</fullName>
    </submittedName>
</protein>
<evidence type="ECO:0000313" key="2">
    <source>
        <dbReference type="Proteomes" id="UP001153331"/>
    </source>
</evidence>
<evidence type="ECO:0000313" key="1">
    <source>
        <dbReference type="EMBL" id="KAJ8104902.1"/>
    </source>
</evidence>
<sequence length="289" mass="31588">MLVAAYMVPLVLWFPETGRNIVGNGSIKAQSWNQPLYSSFKNLLKRRTTTPPAPSPRDTDTPSSSHQGVLNPLNTLKIMAHKDVALILIYNAIVYTSFNTITASTPYLFGRIYHFDVLQIGFCYIPFGVASFLAPLLSGWLLDWNFQRVAADAGISISNKRAQSMAEFPLEKARLVVALPIAGAGAPVLLCYGWVLQVDGPLAAALVLQFVIGICVTGAFQVMNVVIVDYHPTNPATATAANNLVRCWTAAVANYLIILMIDAHASDINLHRDSLMWIRPVGPYLLSES</sequence>
<proteinExistence type="predicted"/>
<gene>
    <name evidence="1" type="ORF">OPT61_g10504</name>
</gene>
<dbReference type="EMBL" id="JAPHNI010001747">
    <property type="protein sequence ID" value="KAJ8104902.1"/>
    <property type="molecule type" value="Genomic_DNA"/>
</dbReference>
<name>A0ACC2HPB3_9PLEO</name>
<comment type="caution">
    <text evidence="1">The sequence shown here is derived from an EMBL/GenBank/DDBJ whole genome shotgun (WGS) entry which is preliminary data.</text>
</comment>
<accession>A0ACC2HPB3</accession>
<keyword evidence="2" id="KW-1185">Reference proteome</keyword>